<evidence type="ECO:0000256" key="2">
    <source>
        <dbReference type="PIRSR" id="PIRSR005962-1"/>
    </source>
</evidence>
<evidence type="ECO:0000313" key="5">
    <source>
        <dbReference type="Proteomes" id="UP000244817"/>
    </source>
</evidence>
<evidence type="ECO:0000313" key="4">
    <source>
        <dbReference type="EMBL" id="PVA06785.1"/>
    </source>
</evidence>
<dbReference type="PANTHER" id="PTHR30575">
    <property type="entry name" value="PEPTIDASE M20"/>
    <property type="match status" value="1"/>
</dbReference>
<dbReference type="Pfam" id="PF07687">
    <property type="entry name" value="M20_dimer"/>
    <property type="match status" value="1"/>
</dbReference>
<dbReference type="EMBL" id="QCYG01000005">
    <property type="protein sequence ID" value="PVA06785.1"/>
    <property type="molecule type" value="Genomic_DNA"/>
</dbReference>
<comment type="caution">
    <text evidence="4">The sequence shown here is derived from an EMBL/GenBank/DDBJ whole genome shotgun (WGS) entry which is preliminary data.</text>
</comment>
<comment type="cofactor">
    <cofactor evidence="2">
        <name>Mn(2+)</name>
        <dbReference type="ChEBI" id="CHEBI:29035"/>
    </cofactor>
    <text evidence="2">The Mn(2+) ion enhances activity.</text>
</comment>
<feature type="binding site" evidence="2">
    <location>
        <position position="182"/>
    </location>
    <ligand>
        <name>Mn(2+)</name>
        <dbReference type="ChEBI" id="CHEBI:29035"/>
        <label>2</label>
    </ligand>
</feature>
<dbReference type="SUPFAM" id="SSF53187">
    <property type="entry name" value="Zn-dependent exopeptidases"/>
    <property type="match status" value="1"/>
</dbReference>
<dbReference type="GO" id="GO:0046657">
    <property type="term" value="P:folic acid catabolic process"/>
    <property type="evidence" value="ECO:0007669"/>
    <property type="project" value="TreeGrafter"/>
</dbReference>
<dbReference type="InterPro" id="IPR017439">
    <property type="entry name" value="Amidohydrolase"/>
</dbReference>
<dbReference type="GO" id="GO:0046872">
    <property type="term" value="F:metal ion binding"/>
    <property type="evidence" value="ECO:0007669"/>
    <property type="project" value="UniProtKB-KW"/>
</dbReference>
<protein>
    <submittedName>
        <fullName evidence="4">Amidohydrolase</fullName>
    </submittedName>
</protein>
<proteinExistence type="predicted"/>
<dbReference type="PANTHER" id="PTHR30575:SF3">
    <property type="entry name" value="PEPTIDASE M20 DIMERISATION DOMAIN-CONTAINING PROTEIN"/>
    <property type="match status" value="1"/>
</dbReference>
<dbReference type="GO" id="GO:0071713">
    <property type="term" value="F:para-aminobenzoyl-glutamate hydrolase activity"/>
    <property type="evidence" value="ECO:0007669"/>
    <property type="project" value="TreeGrafter"/>
</dbReference>
<feature type="binding site" evidence="2">
    <location>
        <position position="206"/>
    </location>
    <ligand>
        <name>Mn(2+)</name>
        <dbReference type="ChEBI" id="CHEBI:29035"/>
        <label>2</label>
    </ligand>
</feature>
<name>A0A2T7FX87_9RHOB</name>
<dbReference type="Proteomes" id="UP000244817">
    <property type="component" value="Unassembled WGS sequence"/>
</dbReference>
<feature type="binding site" evidence="2">
    <location>
        <position position="149"/>
    </location>
    <ligand>
        <name>Mn(2+)</name>
        <dbReference type="ChEBI" id="CHEBI:29035"/>
        <label>2</label>
    </ligand>
</feature>
<keyword evidence="5" id="KW-1185">Reference proteome</keyword>
<reference evidence="4 5" key="1">
    <citation type="submission" date="2018-04" db="EMBL/GenBank/DDBJ databases">
        <title>Pelagivirga bohaiensis gen. nov., sp. nov., a bacterium isolated from the Bohai Sea.</title>
        <authorList>
            <person name="Ji X."/>
        </authorList>
    </citation>
    <scope>NUCLEOTIDE SEQUENCE [LARGE SCALE GENOMIC DNA]</scope>
    <source>
        <strain evidence="4 5">BH-SD16</strain>
    </source>
</reference>
<dbReference type="OrthoDB" id="9777385at2"/>
<feature type="binding site" evidence="2">
    <location>
        <position position="401"/>
    </location>
    <ligand>
        <name>Mn(2+)</name>
        <dbReference type="ChEBI" id="CHEBI:29035"/>
        <label>2</label>
    </ligand>
</feature>
<dbReference type="InterPro" id="IPR036264">
    <property type="entry name" value="Bact_exopeptidase_dim_dom"/>
</dbReference>
<keyword evidence="2" id="KW-0464">Manganese</keyword>
<accession>A0A2T7FX87</accession>
<dbReference type="GO" id="GO:0005737">
    <property type="term" value="C:cytoplasm"/>
    <property type="evidence" value="ECO:0007669"/>
    <property type="project" value="TreeGrafter"/>
</dbReference>
<dbReference type="Pfam" id="PF01546">
    <property type="entry name" value="Peptidase_M20"/>
    <property type="match status" value="1"/>
</dbReference>
<dbReference type="InterPro" id="IPR002933">
    <property type="entry name" value="Peptidase_M20"/>
</dbReference>
<sequence>MTYFSDAFSMSNTPEIAIRRDLHRYPETAFLEYRTASRVAETLDGLGYEVRTGEAVMNPASVSNPPSEEAAAEAVKRALSTGGIAHWIEQMHGGLTAVVAEKRFGDGPVLAFRFDMDALTLVETEATDHGPNQHGCASTDPERMHGCGHDGHVAIGLTLARTLAEMQGLGGTVRFIFQPAEEGGRGAVPIIDAGVLDDVDFLFVAHLGCFLGSGKVAPDASGFLHSTKFEVTFEGQASHAAMAPQEGRNALMAGATALLNLQGISRIAGEDSFVNVGKMSGGTTFNIIADHCEMAVEVRAETTAGHAYMLERAEAIIAGAAQLHAASHEMRIVSQLNGNWNHPDALAIIDRAARSLSDLEVVKSWPIGGGDDASKMIARVNERGGVAAYFLIGSDITAPHHAENFDFDEASLVSGRRVFEAIAQEILGKALTRS</sequence>
<keyword evidence="2" id="KW-0479">Metal-binding</keyword>
<dbReference type="AlphaFoldDB" id="A0A2T7FX87"/>
<evidence type="ECO:0000256" key="1">
    <source>
        <dbReference type="ARBA" id="ARBA00022801"/>
    </source>
</evidence>
<dbReference type="Gene3D" id="3.40.630.10">
    <property type="entry name" value="Zn peptidases"/>
    <property type="match status" value="2"/>
</dbReference>
<dbReference type="InterPro" id="IPR052030">
    <property type="entry name" value="Peptidase_M20/M20A_hydrolases"/>
</dbReference>
<evidence type="ECO:0000259" key="3">
    <source>
        <dbReference type="Pfam" id="PF07687"/>
    </source>
</evidence>
<dbReference type="InterPro" id="IPR011650">
    <property type="entry name" value="Peptidase_M20_dimer"/>
</dbReference>
<dbReference type="PIRSF" id="PIRSF005962">
    <property type="entry name" value="Pept_M20D_amidohydro"/>
    <property type="match status" value="1"/>
</dbReference>
<dbReference type="SUPFAM" id="SSF55031">
    <property type="entry name" value="Bacterial exopeptidase dimerisation domain"/>
    <property type="match status" value="1"/>
</dbReference>
<dbReference type="GO" id="GO:0016805">
    <property type="term" value="F:dipeptidase activity"/>
    <property type="evidence" value="ECO:0007669"/>
    <property type="project" value="TreeGrafter"/>
</dbReference>
<organism evidence="4 5">
    <name type="scientific">Thalassorhabdomicrobium marinisediminis</name>
    <dbReference type="NCBI Taxonomy" id="2170577"/>
    <lineage>
        <taxon>Bacteria</taxon>
        <taxon>Pseudomonadati</taxon>
        <taxon>Pseudomonadota</taxon>
        <taxon>Alphaproteobacteria</taxon>
        <taxon>Rhodobacterales</taxon>
        <taxon>Paracoccaceae</taxon>
        <taxon>Thalassorhabdomicrobium</taxon>
    </lineage>
</organism>
<feature type="binding site" evidence="2">
    <location>
        <position position="147"/>
    </location>
    <ligand>
        <name>Mn(2+)</name>
        <dbReference type="ChEBI" id="CHEBI:29035"/>
        <label>2</label>
    </ligand>
</feature>
<dbReference type="NCBIfam" id="TIGR01891">
    <property type="entry name" value="amidohydrolases"/>
    <property type="match status" value="1"/>
</dbReference>
<feature type="domain" description="Peptidase M20 dimerisation" evidence="3">
    <location>
        <begin position="228"/>
        <end position="317"/>
    </location>
</feature>
<gene>
    <name evidence="4" type="ORF">DC363_09690</name>
</gene>
<keyword evidence="1 4" id="KW-0378">Hydrolase</keyword>